<evidence type="ECO:0000313" key="2">
    <source>
        <dbReference type="Proteomes" id="UP000026962"/>
    </source>
</evidence>
<organism evidence="1">
    <name type="scientific">Oryza punctata</name>
    <name type="common">Red rice</name>
    <dbReference type="NCBI Taxonomy" id="4537"/>
    <lineage>
        <taxon>Eukaryota</taxon>
        <taxon>Viridiplantae</taxon>
        <taxon>Streptophyta</taxon>
        <taxon>Embryophyta</taxon>
        <taxon>Tracheophyta</taxon>
        <taxon>Spermatophyta</taxon>
        <taxon>Magnoliopsida</taxon>
        <taxon>Liliopsida</taxon>
        <taxon>Poales</taxon>
        <taxon>Poaceae</taxon>
        <taxon>BOP clade</taxon>
        <taxon>Oryzoideae</taxon>
        <taxon>Oryzeae</taxon>
        <taxon>Oryzinae</taxon>
        <taxon>Oryza</taxon>
    </lineage>
</organism>
<dbReference type="Gramene" id="OPUNC03G14620.1">
    <property type="protein sequence ID" value="OPUNC03G14620.1"/>
    <property type="gene ID" value="OPUNC03G14620"/>
</dbReference>
<sequence length="11" mass="1179">MTPPRPPLSLA</sequence>
<accession>A0A0E0KCY3</accession>
<evidence type="ECO:0000313" key="1">
    <source>
        <dbReference type="EnsemblPlants" id="OPUNC03G14620.1"/>
    </source>
</evidence>
<dbReference type="Proteomes" id="UP000026962">
    <property type="component" value="Chromosome 3"/>
</dbReference>
<reference evidence="1" key="2">
    <citation type="submission" date="2018-05" db="EMBL/GenBank/DDBJ databases">
        <title>OpunRS2 (Oryza punctata Reference Sequence Version 2).</title>
        <authorList>
            <person name="Zhang J."/>
            <person name="Kudrna D."/>
            <person name="Lee S."/>
            <person name="Talag J."/>
            <person name="Welchert J."/>
            <person name="Wing R.A."/>
        </authorList>
    </citation>
    <scope>NUCLEOTIDE SEQUENCE [LARGE SCALE GENOMIC DNA]</scope>
</reference>
<proteinExistence type="predicted"/>
<protein>
    <submittedName>
        <fullName evidence="1">Uncharacterized protein</fullName>
    </submittedName>
</protein>
<dbReference type="HOGENOM" id="CLU_222384_0_0_1"/>
<name>A0A0E0KCY3_ORYPU</name>
<reference evidence="1" key="1">
    <citation type="submission" date="2015-04" db="UniProtKB">
        <authorList>
            <consortium name="EnsemblPlants"/>
        </authorList>
    </citation>
    <scope>IDENTIFICATION</scope>
</reference>
<keyword evidence="2" id="KW-1185">Reference proteome</keyword>
<dbReference type="EnsemblPlants" id="OPUNC03G14620.1">
    <property type="protein sequence ID" value="OPUNC03G14620.1"/>
    <property type="gene ID" value="OPUNC03G14620"/>
</dbReference>